<dbReference type="eggNOG" id="ENOG50335DR">
    <property type="taxonomic scope" value="Bacteria"/>
</dbReference>
<feature type="domain" description="DUF3859" evidence="2">
    <location>
        <begin position="29"/>
        <end position="160"/>
    </location>
</feature>
<accession>A3JX60</accession>
<dbReference type="AlphaFoldDB" id="A3JX60"/>
<feature type="signal peptide" evidence="1">
    <location>
        <begin position="1"/>
        <end position="19"/>
    </location>
</feature>
<feature type="chain" id="PRO_5002655055" description="DUF3859 domain-containing protein" evidence="1">
    <location>
        <begin position="20"/>
        <end position="180"/>
    </location>
</feature>
<protein>
    <recommendedName>
        <fullName evidence="2">DUF3859 domain-containing protein</fullName>
    </recommendedName>
</protein>
<dbReference type="OrthoDB" id="7864302at2"/>
<evidence type="ECO:0000256" key="1">
    <source>
        <dbReference type="SAM" id="SignalP"/>
    </source>
</evidence>
<dbReference type="Proteomes" id="UP000005713">
    <property type="component" value="Unassembled WGS sequence"/>
</dbReference>
<dbReference type="Gene3D" id="2.60.40.2390">
    <property type="match status" value="1"/>
</dbReference>
<reference evidence="3 4" key="1">
    <citation type="submission" date="2006-06" db="EMBL/GenBank/DDBJ databases">
        <authorList>
            <person name="Moran M.A."/>
            <person name="Ferriera S."/>
            <person name="Johnson J."/>
            <person name="Kravitz S."/>
            <person name="Beeson K."/>
            <person name="Sutton G."/>
            <person name="Rogers Y.-H."/>
            <person name="Friedman R."/>
            <person name="Frazier M."/>
            <person name="Venter J.C."/>
        </authorList>
    </citation>
    <scope>NUCLEOTIDE SEQUENCE [LARGE SCALE GENOMIC DNA]</scope>
    <source>
        <strain evidence="3 4">E-37</strain>
    </source>
</reference>
<dbReference type="InterPro" id="IPR024331">
    <property type="entry name" value="DUF3859"/>
</dbReference>
<gene>
    <name evidence="3" type="ORF">SSE37_18862</name>
</gene>
<organism evidence="3 4">
    <name type="scientific">Sagittula stellata (strain ATCC 700073 / DSM 11524 / E-37)</name>
    <dbReference type="NCBI Taxonomy" id="388399"/>
    <lineage>
        <taxon>Bacteria</taxon>
        <taxon>Pseudomonadati</taxon>
        <taxon>Pseudomonadota</taxon>
        <taxon>Alphaproteobacteria</taxon>
        <taxon>Rhodobacterales</taxon>
        <taxon>Roseobacteraceae</taxon>
        <taxon>Sagittula</taxon>
    </lineage>
</organism>
<dbReference type="RefSeq" id="WP_005854634.1">
    <property type="nucleotide sequence ID" value="NZ_AAYA01000001.1"/>
</dbReference>
<comment type="caution">
    <text evidence="3">The sequence shown here is derived from an EMBL/GenBank/DDBJ whole genome shotgun (WGS) entry which is preliminary data.</text>
</comment>
<proteinExistence type="predicted"/>
<keyword evidence="1" id="KW-0732">Signal</keyword>
<sequence length="180" mass="19514">MFRTCLIAAFLTMSAAASAQETGGFVRPPLSDMQFGVHCDVAKNGSREEPGTVSGIINLIDQHQTVDVVTQIVPAELGISFGIGAWLDAESEPLLLEVVVSHPPMGENGQEVEIWSAPLDPGEPAVNLFTFEKPFEMVEGPWRFQLRKDDEVLLEQNFLVTPPGTVPAVQNACFSAMIMS</sequence>
<name>A3JX60_SAGS3</name>
<keyword evidence="4" id="KW-1185">Reference proteome</keyword>
<dbReference type="Pfam" id="PF12975">
    <property type="entry name" value="DUF3859"/>
    <property type="match status" value="1"/>
</dbReference>
<evidence type="ECO:0000313" key="3">
    <source>
        <dbReference type="EMBL" id="EBA10096.1"/>
    </source>
</evidence>
<dbReference type="EMBL" id="AAYA01000001">
    <property type="protein sequence ID" value="EBA10096.1"/>
    <property type="molecule type" value="Genomic_DNA"/>
</dbReference>
<evidence type="ECO:0000259" key="2">
    <source>
        <dbReference type="Pfam" id="PF12975"/>
    </source>
</evidence>
<evidence type="ECO:0000313" key="4">
    <source>
        <dbReference type="Proteomes" id="UP000005713"/>
    </source>
</evidence>